<proteinExistence type="predicted"/>
<sequence length="450" mass="46501">MARVARAARAAALSLLAALAGVSAGTPARADLSDDAARVARMWSLSGARVARLSPIFLEHGRARVVAIDPPAGPARVAGAAGAAADECLTAAFLAPRTAEFTLSPDGPSGGVPAFEGLLQQLRGAEPEDDRRVPSVAGVAAITRCGAEREGLRRVVIEVLSTRSAFDVVVAASSGPLERVEAILPERASGPVAPRGDPGRPSEPGPLDARVARAARRALAEGAPRVAPTDMRASSIGTGQFSVKLPEGCHRLDLMAEVPSAALRRATDLDAEAREGTTGRLLDRDRSDAPDARLDFCLGEQGVVEVPFLGAAGPVKVVLSDAQWPMSAFVPAHFGARARGNLAAALRRRHAPAPRAQAITEAIGAQGDTLVPVQVEPGRCYFAAAALARGELRALRISVELGDRAGRDDAGENGESAGVAFCSEIEESAALRVSARGGSPVWVVAVWPMD</sequence>
<feature type="signal peptide" evidence="1">
    <location>
        <begin position="1"/>
        <end position="30"/>
    </location>
</feature>
<gene>
    <name evidence="2" type="ordered locus">sce5750</name>
</gene>
<name>A9G7V7_SORC5</name>
<keyword evidence="1" id="KW-0732">Signal</keyword>
<feature type="chain" id="PRO_5002735806" description="Secreted protein" evidence="1">
    <location>
        <begin position="31"/>
        <end position="450"/>
    </location>
</feature>
<dbReference type="HOGENOM" id="CLU_608201_0_0_7"/>
<evidence type="ECO:0008006" key="4">
    <source>
        <dbReference type="Google" id="ProtNLM"/>
    </source>
</evidence>
<keyword evidence="3" id="KW-1185">Reference proteome</keyword>
<evidence type="ECO:0000313" key="3">
    <source>
        <dbReference type="Proteomes" id="UP000002139"/>
    </source>
</evidence>
<dbReference type="BioCyc" id="SCEL448385:SCE_RS29550-MONOMER"/>
<reference evidence="2 3" key="1">
    <citation type="journal article" date="2007" name="Nat. Biotechnol.">
        <title>Complete genome sequence of the myxobacterium Sorangium cellulosum.</title>
        <authorList>
            <person name="Schneiker S."/>
            <person name="Perlova O."/>
            <person name="Kaiser O."/>
            <person name="Gerth K."/>
            <person name="Alici A."/>
            <person name="Altmeyer M.O."/>
            <person name="Bartels D."/>
            <person name="Bekel T."/>
            <person name="Beyer S."/>
            <person name="Bode E."/>
            <person name="Bode H.B."/>
            <person name="Bolten C.J."/>
            <person name="Choudhuri J.V."/>
            <person name="Doss S."/>
            <person name="Elnakady Y.A."/>
            <person name="Frank B."/>
            <person name="Gaigalat L."/>
            <person name="Goesmann A."/>
            <person name="Groeger C."/>
            <person name="Gross F."/>
            <person name="Jelsbak L."/>
            <person name="Jelsbak L."/>
            <person name="Kalinowski J."/>
            <person name="Kegler C."/>
            <person name="Knauber T."/>
            <person name="Konietzny S."/>
            <person name="Kopp M."/>
            <person name="Krause L."/>
            <person name="Krug D."/>
            <person name="Linke B."/>
            <person name="Mahmud T."/>
            <person name="Martinez-Arias R."/>
            <person name="McHardy A.C."/>
            <person name="Merai M."/>
            <person name="Meyer F."/>
            <person name="Mormann S."/>
            <person name="Munoz-Dorado J."/>
            <person name="Perez J."/>
            <person name="Pradella S."/>
            <person name="Rachid S."/>
            <person name="Raddatz G."/>
            <person name="Rosenau F."/>
            <person name="Rueckert C."/>
            <person name="Sasse F."/>
            <person name="Scharfe M."/>
            <person name="Schuster S.C."/>
            <person name="Suen G."/>
            <person name="Treuner-Lange A."/>
            <person name="Velicer G.J."/>
            <person name="Vorholter F.-J."/>
            <person name="Weissman K.J."/>
            <person name="Welch R.D."/>
            <person name="Wenzel S.C."/>
            <person name="Whitworth D.E."/>
            <person name="Wilhelm S."/>
            <person name="Wittmann C."/>
            <person name="Bloecker H."/>
            <person name="Puehler A."/>
            <person name="Mueller R."/>
        </authorList>
    </citation>
    <scope>NUCLEOTIDE SEQUENCE [LARGE SCALE GENOMIC DNA]</scope>
    <source>
        <strain evidence="3">So ce56</strain>
    </source>
</reference>
<dbReference type="KEGG" id="scl:sce5750"/>
<organism evidence="2 3">
    <name type="scientific">Sorangium cellulosum (strain So ce56)</name>
    <name type="common">Polyangium cellulosum (strain So ce56)</name>
    <dbReference type="NCBI Taxonomy" id="448385"/>
    <lineage>
        <taxon>Bacteria</taxon>
        <taxon>Pseudomonadati</taxon>
        <taxon>Myxococcota</taxon>
        <taxon>Polyangia</taxon>
        <taxon>Polyangiales</taxon>
        <taxon>Polyangiaceae</taxon>
        <taxon>Sorangium</taxon>
    </lineage>
</organism>
<evidence type="ECO:0000313" key="2">
    <source>
        <dbReference type="EMBL" id="CAN95913.1"/>
    </source>
</evidence>
<protein>
    <recommendedName>
        <fullName evidence="4">Secreted protein</fullName>
    </recommendedName>
</protein>
<evidence type="ECO:0000256" key="1">
    <source>
        <dbReference type="SAM" id="SignalP"/>
    </source>
</evidence>
<dbReference type="AlphaFoldDB" id="A9G7V7"/>
<dbReference type="OrthoDB" id="5518254at2"/>
<dbReference type="EMBL" id="AM746676">
    <property type="protein sequence ID" value="CAN95913.1"/>
    <property type="molecule type" value="Genomic_DNA"/>
</dbReference>
<accession>A9G7V7</accession>
<dbReference type="RefSeq" id="WP_012238378.1">
    <property type="nucleotide sequence ID" value="NC_010162.1"/>
</dbReference>
<dbReference type="Proteomes" id="UP000002139">
    <property type="component" value="Chromosome"/>
</dbReference>